<feature type="domain" description="TonB C-terminal" evidence="11">
    <location>
        <begin position="109"/>
        <end position="203"/>
    </location>
</feature>
<keyword evidence="10" id="KW-0735">Signal-anchor</keyword>
<dbReference type="InterPro" id="IPR003538">
    <property type="entry name" value="TonB"/>
</dbReference>
<dbReference type="GO" id="GO:0031992">
    <property type="term" value="F:energy transducer activity"/>
    <property type="evidence" value="ECO:0007669"/>
    <property type="project" value="InterPro"/>
</dbReference>
<name>A0A1E5IWP4_SHECO</name>
<dbReference type="InterPro" id="IPR037682">
    <property type="entry name" value="TonB_C"/>
</dbReference>
<evidence type="ECO:0000259" key="11">
    <source>
        <dbReference type="PROSITE" id="PS52015"/>
    </source>
</evidence>
<comment type="similarity">
    <text evidence="2 10">Belongs to the TonB family.</text>
</comment>
<evidence type="ECO:0000256" key="3">
    <source>
        <dbReference type="ARBA" id="ARBA00022448"/>
    </source>
</evidence>
<keyword evidence="6 10" id="KW-0812">Transmembrane</keyword>
<accession>A0A1E5IWP4</accession>
<dbReference type="GO" id="GO:0015031">
    <property type="term" value="P:protein transport"/>
    <property type="evidence" value="ECO:0007669"/>
    <property type="project" value="UniProtKB-UniRule"/>
</dbReference>
<dbReference type="GO" id="GO:0005886">
    <property type="term" value="C:plasma membrane"/>
    <property type="evidence" value="ECO:0007669"/>
    <property type="project" value="UniProtKB-SubCell"/>
</dbReference>
<dbReference type="SUPFAM" id="SSF74653">
    <property type="entry name" value="TolA/TonB C-terminal domain"/>
    <property type="match status" value="1"/>
</dbReference>
<dbReference type="Proteomes" id="UP000095230">
    <property type="component" value="Unassembled WGS sequence"/>
</dbReference>
<feature type="transmembrane region" description="Helical" evidence="10">
    <location>
        <begin position="12"/>
        <end position="31"/>
    </location>
</feature>
<keyword evidence="4 10" id="KW-1003">Cell membrane</keyword>
<comment type="subcellular location">
    <subcellularLocation>
        <location evidence="1 10">Cell inner membrane</location>
        <topology evidence="1 10">Single-pass membrane protein</topology>
        <orientation evidence="1 10">Periplasmic side</orientation>
    </subcellularLocation>
</comment>
<keyword evidence="5 10" id="KW-0997">Cell inner membrane</keyword>
<dbReference type="PANTHER" id="PTHR33446">
    <property type="entry name" value="PROTEIN TONB-RELATED"/>
    <property type="match status" value="1"/>
</dbReference>
<evidence type="ECO:0000256" key="2">
    <source>
        <dbReference type="ARBA" id="ARBA00006555"/>
    </source>
</evidence>
<organism evidence="12 13">
    <name type="scientific">Shewanella colwelliana</name>
    <name type="common">Alteromonas colwelliana</name>
    <dbReference type="NCBI Taxonomy" id="23"/>
    <lineage>
        <taxon>Bacteria</taxon>
        <taxon>Pseudomonadati</taxon>
        <taxon>Pseudomonadota</taxon>
        <taxon>Gammaproteobacteria</taxon>
        <taxon>Alteromonadales</taxon>
        <taxon>Shewanellaceae</taxon>
        <taxon>Shewanella</taxon>
    </lineage>
</organism>
<comment type="function">
    <text evidence="10">Interacts with outer membrane receptor proteins that carry out high-affinity binding and energy dependent uptake into the periplasmic space of specific substrates. It could act to transduce energy from the cytoplasmic membrane to specific energy-requiring processes in the outer membrane, resulting in the release into the periplasm of ligands bound by these outer membrane proteins.</text>
</comment>
<evidence type="ECO:0000256" key="5">
    <source>
        <dbReference type="ARBA" id="ARBA00022519"/>
    </source>
</evidence>
<dbReference type="GO" id="GO:0030288">
    <property type="term" value="C:outer membrane-bounded periplasmic space"/>
    <property type="evidence" value="ECO:0007669"/>
    <property type="project" value="InterPro"/>
</dbReference>
<dbReference type="PROSITE" id="PS52015">
    <property type="entry name" value="TONB_CTD"/>
    <property type="match status" value="1"/>
</dbReference>
<evidence type="ECO:0000256" key="10">
    <source>
        <dbReference type="RuleBase" id="RU362123"/>
    </source>
</evidence>
<evidence type="ECO:0000256" key="8">
    <source>
        <dbReference type="ARBA" id="ARBA00022989"/>
    </source>
</evidence>
<comment type="caution">
    <text evidence="12">The sequence shown here is derived from an EMBL/GenBank/DDBJ whole genome shotgun (WGS) entry which is preliminary data.</text>
</comment>
<keyword evidence="9 10" id="KW-0472">Membrane</keyword>
<gene>
    <name evidence="12" type="ORF">BEL05_01830</name>
</gene>
<dbReference type="PANTHER" id="PTHR33446:SF14">
    <property type="entry name" value="PROTEIN TONB"/>
    <property type="match status" value="1"/>
</dbReference>
<sequence>MKPTSLIKRTTIALFGAVITLSLFAFMAKLIDTEHPQQTYAIAMPDIDLSFTPKETEVVEKVVEIKPHDPIVVPPIRRSEPASENNGFNVIPVEMPRLDTPSRNYNRGNDNSDAYPMIQVSPQYPVSAAQDGKEGYVVVGFDISRTGRVENIKIIQAKPKRIFNREAIEAVKKWKYKPKFENGEAVHQPNQQVQLDFKIDQQV</sequence>
<dbReference type="PRINTS" id="PR01374">
    <property type="entry name" value="TONBPROTEIN"/>
</dbReference>
<dbReference type="AlphaFoldDB" id="A0A1E5IWP4"/>
<evidence type="ECO:0000256" key="7">
    <source>
        <dbReference type="ARBA" id="ARBA00022927"/>
    </source>
</evidence>
<keyword evidence="8 10" id="KW-1133">Transmembrane helix</keyword>
<dbReference type="OrthoDB" id="1628901at2"/>
<dbReference type="EMBL" id="MCBT01000015">
    <property type="protein sequence ID" value="OEG74817.1"/>
    <property type="molecule type" value="Genomic_DNA"/>
</dbReference>
<protein>
    <recommendedName>
        <fullName evidence="10">Protein TonB</fullName>
    </recommendedName>
</protein>
<dbReference type="InterPro" id="IPR051045">
    <property type="entry name" value="TonB-dependent_transducer"/>
</dbReference>
<dbReference type="FunFam" id="3.30.1150.10:FF:000006">
    <property type="entry name" value="Protein TonB"/>
    <property type="match status" value="1"/>
</dbReference>
<dbReference type="InterPro" id="IPR006260">
    <property type="entry name" value="TonB/TolA_C"/>
</dbReference>
<evidence type="ECO:0000256" key="4">
    <source>
        <dbReference type="ARBA" id="ARBA00022475"/>
    </source>
</evidence>
<evidence type="ECO:0000256" key="6">
    <source>
        <dbReference type="ARBA" id="ARBA00022692"/>
    </source>
</evidence>
<dbReference type="GO" id="GO:0055085">
    <property type="term" value="P:transmembrane transport"/>
    <property type="evidence" value="ECO:0007669"/>
    <property type="project" value="InterPro"/>
</dbReference>
<reference evidence="12 13" key="1">
    <citation type="submission" date="2016-07" db="EMBL/GenBank/DDBJ databases">
        <title>Whole-genome of two Shewanella species isolated from a digestive organ of sea cucumber Apostichopus japonicus Selenka 1867.</title>
        <authorList>
            <person name="Hong H.-H."/>
            <person name="Choi H."/>
            <person name="Cheon S."/>
            <person name="Oh J.-S."/>
            <person name="Lee H.-G."/>
            <person name="Park C."/>
        </authorList>
    </citation>
    <scope>NUCLEOTIDE SEQUENCE [LARGE SCALE GENOMIC DNA]</scope>
    <source>
        <strain evidence="12 13">CSB03KR</strain>
    </source>
</reference>
<dbReference type="Gene3D" id="3.30.1150.10">
    <property type="match status" value="1"/>
</dbReference>
<proteinExistence type="inferred from homology"/>
<keyword evidence="7 10" id="KW-0653">Protein transport</keyword>
<evidence type="ECO:0000256" key="1">
    <source>
        <dbReference type="ARBA" id="ARBA00004383"/>
    </source>
</evidence>
<evidence type="ECO:0000256" key="9">
    <source>
        <dbReference type="ARBA" id="ARBA00023136"/>
    </source>
</evidence>
<keyword evidence="3 10" id="KW-0813">Transport</keyword>
<dbReference type="STRING" id="23.BEL05_01830"/>
<evidence type="ECO:0000313" key="13">
    <source>
        <dbReference type="Proteomes" id="UP000095230"/>
    </source>
</evidence>
<dbReference type="GO" id="GO:0015891">
    <property type="term" value="P:siderophore transport"/>
    <property type="evidence" value="ECO:0007669"/>
    <property type="project" value="InterPro"/>
</dbReference>
<dbReference type="NCBIfam" id="TIGR01352">
    <property type="entry name" value="tonB_Cterm"/>
    <property type="match status" value="1"/>
</dbReference>
<evidence type="ECO:0000313" key="12">
    <source>
        <dbReference type="EMBL" id="OEG74817.1"/>
    </source>
</evidence>
<dbReference type="RefSeq" id="WP_069670611.1">
    <property type="nucleotide sequence ID" value="NZ_MCBT01000015.1"/>
</dbReference>
<dbReference type="Pfam" id="PF03544">
    <property type="entry name" value="TonB_C"/>
    <property type="match status" value="1"/>
</dbReference>